<reference evidence="3 4" key="1">
    <citation type="submission" date="2018-11" db="EMBL/GenBank/DDBJ databases">
        <authorList>
            <person name="Criscuolo A."/>
        </authorList>
    </citation>
    <scope>NUCLEOTIDE SEQUENCE [LARGE SCALE GENOMIC DNA]</scope>
    <source>
        <strain evidence="3">AT11b</strain>
    </source>
</reference>
<protein>
    <recommendedName>
        <fullName evidence="5">NPCBM/NEW2 domain protein</fullName>
    </recommendedName>
</protein>
<dbReference type="OrthoDB" id="3827394at2"/>
<keyword evidence="4" id="KW-1185">Reference proteome</keyword>
<accession>A0A3P5X0N7</accession>
<feature type="signal peptide" evidence="2">
    <location>
        <begin position="1"/>
        <end position="22"/>
    </location>
</feature>
<evidence type="ECO:0000313" key="4">
    <source>
        <dbReference type="Proteomes" id="UP000280861"/>
    </source>
</evidence>
<feature type="region of interest" description="Disordered" evidence="1">
    <location>
        <begin position="24"/>
        <end position="85"/>
    </location>
</feature>
<dbReference type="AlphaFoldDB" id="A0A3P5X0N7"/>
<sequence length="221" mass="23110">MKIRLAAAAGLMMTTVALTSCAATESPTAPTSAATETNAPEPTQTKATATPTPSSTPSSSETTRMPTASTGETSEPASTVATEKAGKPLALSEFFNVDRDWSEKRYDVADRANINGIASELTTPGASYAKTLELRLANNFNKLTFKVGQSNSSTSSDKIVEVRVIANGKQIEIQKVPFNTIQEISVPVGGVNALKIQVAIDPASSRDNDSVTAVLSSITLD</sequence>
<dbReference type="Proteomes" id="UP000280861">
    <property type="component" value="Unassembled WGS sequence"/>
</dbReference>
<keyword evidence="2" id="KW-0732">Signal</keyword>
<name>A0A3P5X0N7_9MICC</name>
<evidence type="ECO:0000313" key="3">
    <source>
        <dbReference type="EMBL" id="VDC24781.1"/>
    </source>
</evidence>
<evidence type="ECO:0008006" key="5">
    <source>
        <dbReference type="Google" id="ProtNLM"/>
    </source>
</evidence>
<feature type="compositionally biased region" description="Polar residues" evidence="1">
    <location>
        <begin position="64"/>
        <end position="81"/>
    </location>
</feature>
<dbReference type="PROSITE" id="PS51257">
    <property type="entry name" value="PROKAR_LIPOPROTEIN"/>
    <property type="match status" value="1"/>
</dbReference>
<evidence type="ECO:0000256" key="2">
    <source>
        <dbReference type="SAM" id="SignalP"/>
    </source>
</evidence>
<evidence type="ECO:0000256" key="1">
    <source>
        <dbReference type="SAM" id="MobiDB-lite"/>
    </source>
</evidence>
<dbReference type="RefSeq" id="WP_124091396.1">
    <property type="nucleotide sequence ID" value="NZ_CBCRYA010000004.1"/>
</dbReference>
<organism evidence="3 4">
    <name type="scientific">Arthrobacter ulcerisalmonis</name>
    <dbReference type="NCBI Taxonomy" id="2483813"/>
    <lineage>
        <taxon>Bacteria</taxon>
        <taxon>Bacillati</taxon>
        <taxon>Actinomycetota</taxon>
        <taxon>Actinomycetes</taxon>
        <taxon>Micrococcales</taxon>
        <taxon>Micrococcaceae</taxon>
        <taxon>Arthrobacter</taxon>
    </lineage>
</organism>
<gene>
    <name evidence="3" type="ORF">PSET11_01441</name>
</gene>
<feature type="chain" id="PRO_5018320327" description="NPCBM/NEW2 domain protein" evidence="2">
    <location>
        <begin position="23"/>
        <end position="221"/>
    </location>
</feature>
<feature type="compositionally biased region" description="Low complexity" evidence="1">
    <location>
        <begin position="24"/>
        <end position="63"/>
    </location>
</feature>
<dbReference type="EMBL" id="UXAU01000020">
    <property type="protein sequence ID" value="VDC24781.1"/>
    <property type="molecule type" value="Genomic_DNA"/>
</dbReference>
<proteinExistence type="predicted"/>